<reference evidence="6 7" key="1">
    <citation type="submission" date="2017-08" db="EMBL/GenBank/DDBJ databases">
        <title>Halovibrio sewagensis sp. nov., isolated from wastewater of high salinity.</title>
        <authorList>
            <person name="Dong X."/>
            <person name="Zhang G."/>
        </authorList>
    </citation>
    <scope>NUCLEOTIDE SEQUENCE [LARGE SCALE GENOMIC DNA]</scope>
    <source>
        <strain evidence="6 7">YL5-2</strain>
    </source>
</reference>
<dbReference type="EMBL" id="NSKD01000002">
    <property type="protein sequence ID" value="PAU81058.1"/>
    <property type="molecule type" value="Genomic_DNA"/>
</dbReference>
<dbReference type="NCBIfam" id="TIGR01543">
    <property type="entry name" value="proheadase_HK97"/>
    <property type="match status" value="1"/>
</dbReference>
<dbReference type="InterPro" id="IPR006433">
    <property type="entry name" value="Prohead_protease"/>
</dbReference>
<evidence type="ECO:0000256" key="1">
    <source>
        <dbReference type="ARBA" id="ARBA00022612"/>
    </source>
</evidence>
<dbReference type="AlphaFoldDB" id="A0A2A2F803"/>
<evidence type="ECO:0000256" key="3">
    <source>
        <dbReference type="ARBA" id="ARBA00022801"/>
    </source>
</evidence>
<evidence type="ECO:0000256" key="2">
    <source>
        <dbReference type="ARBA" id="ARBA00022670"/>
    </source>
</evidence>
<dbReference type="GO" id="GO:0006508">
    <property type="term" value="P:proteolysis"/>
    <property type="evidence" value="ECO:0007669"/>
    <property type="project" value="UniProtKB-KW"/>
</dbReference>
<comment type="caution">
    <text evidence="6">The sequence shown here is derived from an EMBL/GenBank/DDBJ whole genome shotgun (WGS) entry which is preliminary data.</text>
</comment>
<keyword evidence="7" id="KW-1185">Reference proteome</keyword>
<dbReference type="Proteomes" id="UP000218896">
    <property type="component" value="Unassembled WGS sequence"/>
</dbReference>
<keyword evidence="2 6" id="KW-0645">Protease</keyword>
<dbReference type="InterPro" id="IPR054613">
    <property type="entry name" value="Peptidase_S78_dom"/>
</dbReference>
<feature type="domain" description="Prohead serine protease" evidence="5">
    <location>
        <begin position="44"/>
        <end position="184"/>
    </location>
</feature>
<keyword evidence="1" id="KW-1188">Viral release from host cell</keyword>
<organism evidence="6 7">
    <name type="scientific">Halovibrio salipaludis</name>
    <dbReference type="NCBI Taxonomy" id="2032626"/>
    <lineage>
        <taxon>Bacteria</taxon>
        <taxon>Pseudomonadati</taxon>
        <taxon>Pseudomonadota</taxon>
        <taxon>Gammaproteobacteria</taxon>
        <taxon>Oceanospirillales</taxon>
        <taxon>Halomonadaceae</taxon>
        <taxon>Halovibrio</taxon>
    </lineage>
</organism>
<accession>A0A2A2F803</accession>
<evidence type="ECO:0000313" key="6">
    <source>
        <dbReference type="EMBL" id="PAU81058.1"/>
    </source>
</evidence>
<name>A0A2A2F803_9GAMM</name>
<dbReference type="GO" id="GO:0008233">
    <property type="term" value="F:peptidase activity"/>
    <property type="evidence" value="ECO:0007669"/>
    <property type="project" value="UniProtKB-KW"/>
</dbReference>
<gene>
    <name evidence="6" type="ORF">CK501_05710</name>
</gene>
<keyword evidence="3" id="KW-0378">Hydrolase</keyword>
<dbReference type="Pfam" id="PF04586">
    <property type="entry name" value="Peptidase_S78"/>
    <property type="match status" value="1"/>
</dbReference>
<feature type="region of interest" description="Disordered" evidence="4">
    <location>
        <begin position="186"/>
        <end position="220"/>
    </location>
</feature>
<evidence type="ECO:0000313" key="7">
    <source>
        <dbReference type="Proteomes" id="UP000218896"/>
    </source>
</evidence>
<evidence type="ECO:0000256" key="4">
    <source>
        <dbReference type="SAM" id="MobiDB-lite"/>
    </source>
</evidence>
<protein>
    <submittedName>
        <fullName evidence="6">HK97 family phage prohead protease</fullName>
    </submittedName>
</protein>
<sequence length="247" mass="26016">MAGKVYRQRAPERCSGWSWRNTGTALSPSRVAAQPAKAGGCIVKLKGYAAVFNSDSENLGGFVERIAPGAFAGTLRQQDQVLLNGHDSGKPLARVSAGNLQLSEDDTGLRFSADLPDTPGGQELHGIVNGRVVIQMSFGFSVSRAADEVWEEGPDGLLIRTLKRVSLMEISPVTFPAYAATSVSAGDSVSGKRSAPSKAKAQRKGGTAVVSRSGGPLPSWERKRIQDKMKSGINARDPIAGIVVGAR</sequence>
<proteinExistence type="predicted"/>
<evidence type="ECO:0000259" key="5">
    <source>
        <dbReference type="Pfam" id="PF04586"/>
    </source>
</evidence>